<dbReference type="EMBL" id="CADCVE010000027">
    <property type="protein sequence ID" value="CAA9449490.1"/>
    <property type="molecule type" value="Genomic_DNA"/>
</dbReference>
<organism evidence="1">
    <name type="scientific">uncultured Rubrobacteraceae bacterium</name>
    <dbReference type="NCBI Taxonomy" id="349277"/>
    <lineage>
        <taxon>Bacteria</taxon>
        <taxon>Bacillati</taxon>
        <taxon>Actinomycetota</taxon>
        <taxon>Rubrobacteria</taxon>
        <taxon>Rubrobacterales</taxon>
        <taxon>Rubrobacteraceae</taxon>
        <taxon>environmental samples</taxon>
    </lineage>
</organism>
<evidence type="ECO:0000313" key="1">
    <source>
        <dbReference type="EMBL" id="CAA9449490.1"/>
    </source>
</evidence>
<feature type="non-terminal residue" evidence="1">
    <location>
        <position position="1"/>
    </location>
</feature>
<proteinExistence type="predicted"/>
<sequence>CRGDRASAGRDHARGRTRLVRTLRLCCRSIVV</sequence>
<dbReference type="AlphaFoldDB" id="A0A6J4QMW5"/>
<accession>A0A6J4QMW5</accession>
<name>A0A6J4QMW5_9ACTN</name>
<feature type="non-terminal residue" evidence="1">
    <location>
        <position position="32"/>
    </location>
</feature>
<reference evidence="1" key="1">
    <citation type="submission" date="2020-02" db="EMBL/GenBank/DDBJ databases">
        <authorList>
            <person name="Meier V. D."/>
        </authorList>
    </citation>
    <scope>NUCLEOTIDE SEQUENCE</scope>
    <source>
        <strain evidence="1">AVDCRST_MAG28</strain>
    </source>
</reference>
<gene>
    <name evidence="1" type="ORF">AVDCRST_MAG28-1278</name>
</gene>
<protein>
    <submittedName>
        <fullName evidence="1">Uncharacterized protein</fullName>
    </submittedName>
</protein>